<evidence type="ECO:0000313" key="3">
    <source>
        <dbReference type="Proteomes" id="UP000318939"/>
    </source>
</evidence>
<reference evidence="2" key="1">
    <citation type="journal article" date="2019" name="Phytopathology">
        <title>A Novel Group of Rhizobium tumorigenes-Like Agrobacteria Associated with Crown Gall Disease of Rhododendron and Blueberry.</title>
        <authorList>
            <person name="Kuzmanovic N."/>
            <person name="Behrens P."/>
            <person name="Idczak E."/>
            <person name="Wagner S."/>
            <person name="Gotz M."/>
            <person name="Sproer C."/>
            <person name="Bunk B."/>
            <person name="Overmann J."/>
            <person name="Smalla K."/>
        </authorList>
    </citation>
    <scope>NUCLEOTIDE SEQUENCE</scope>
    <source>
        <strain evidence="2">Rho-6.2</strain>
    </source>
</reference>
<accession>A0ABY8IGG8</accession>
<reference evidence="2" key="2">
    <citation type="journal article" date="2023" name="MicrobiologyOpen">
        <title>Genomics of the tumorigenes clade of the family Rhizobiaceae and description of Rhizobium rhododendri sp. nov.</title>
        <authorList>
            <person name="Kuzmanovic N."/>
            <person name="diCenzo G.C."/>
            <person name="Bunk B."/>
            <person name="Sproeer C."/>
            <person name="Fruehling A."/>
            <person name="Neumann-Schaal M."/>
            <person name="Overmann J."/>
            <person name="Smalla K."/>
        </authorList>
    </citation>
    <scope>NUCLEOTIDE SEQUENCE</scope>
    <source>
        <strain evidence="2">Rho-6.2</strain>
    </source>
</reference>
<proteinExistence type="predicted"/>
<keyword evidence="3" id="KW-1185">Reference proteome</keyword>
<organism evidence="2 3">
    <name type="scientific">Rhizobium rhododendri</name>
    <dbReference type="NCBI Taxonomy" id="2506430"/>
    <lineage>
        <taxon>Bacteria</taxon>
        <taxon>Pseudomonadati</taxon>
        <taxon>Pseudomonadota</taxon>
        <taxon>Alphaproteobacteria</taxon>
        <taxon>Hyphomicrobiales</taxon>
        <taxon>Rhizobiaceae</taxon>
        <taxon>Rhizobium/Agrobacterium group</taxon>
        <taxon>Rhizobium</taxon>
    </lineage>
</organism>
<protein>
    <submittedName>
        <fullName evidence="2">Uncharacterized protein</fullName>
    </submittedName>
</protein>
<dbReference type="Proteomes" id="UP000318939">
    <property type="component" value="Chromosome"/>
</dbReference>
<feature type="signal peptide" evidence="1">
    <location>
        <begin position="1"/>
        <end position="29"/>
    </location>
</feature>
<feature type="chain" id="PRO_5046644529" evidence="1">
    <location>
        <begin position="30"/>
        <end position="184"/>
    </location>
</feature>
<evidence type="ECO:0000313" key="2">
    <source>
        <dbReference type="EMBL" id="WFS22369.1"/>
    </source>
</evidence>
<dbReference type="EMBL" id="CP117267">
    <property type="protein sequence ID" value="WFS22369.1"/>
    <property type="molecule type" value="Genomic_DNA"/>
</dbReference>
<name>A0ABY8IGG8_9HYPH</name>
<keyword evidence="1" id="KW-0732">Signal</keyword>
<gene>
    <name evidence="2" type="ORF">PR018_14595</name>
</gene>
<evidence type="ECO:0000256" key="1">
    <source>
        <dbReference type="SAM" id="SignalP"/>
    </source>
</evidence>
<sequence>MKIDKLRHSLLAAMLASFTTIGLANHAQAYDVYHTVHAAANGTVDWSLASFGVSGVNPNLSFFYAASDVEAQQLLPRYECFVKVHLANTVAHPLQNAQDIVGDVSVAIGGPNNPLPFPWRIVFDNVPPGHWNIGKGEMVNMVPQPPPSNNTASRVAALGFHNLAFNANNFGVTVINGSQQNCVR</sequence>
<dbReference type="RefSeq" id="WP_142824670.1">
    <property type="nucleotide sequence ID" value="NZ_CP117267.1"/>
</dbReference>